<sequence length="157" mass="17330">MTNPELEDSPPAAIRFSLSSVILWIAIAALILTNVMMFQEIREIKSHLLSSPANGQAMPISVERVAQQFAQNTNNPSTVTTKVEDVRYSPTEDTYLVSFSWTITATGKTWHSDVRLKGDGFGNYFGQIQSDQYNQPLGRTRPSTVVIQSPSPLTGNP</sequence>
<proteinExistence type="predicted"/>
<comment type="caution">
    <text evidence="3">The sequence shown here is derived from an EMBL/GenBank/DDBJ whole genome shotgun (WGS) entry which is preliminary data.</text>
</comment>
<reference evidence="3 4" key="1">
    <citation type="submission" date="2018-07" db="EMBL/GenBank/DDBJ databases">
        <title>Comparative genomes isolates from brazilian mangrove.</title>
        <authorList>
            <person name="De Araujo J.E."/>
            <person name="Taketani R.G."/>
            <person name="Silva M.C.P."/>
            <person name="Lourenco M.V."/>
            <person name="Oliveira V.M."/>
            <person name="Andreote F.D."/>
        </authorList>
    </citation>
    <scope>NUCLEOTIDE SEQUENCE [LARGE SCALE GENOMIC DNA]</scope>
    <source>
        <strain evidence="3 4">HEX PRIS-MGV</strain>
    </source>
</reference>
<dbReference type="AlphaFoldDB" id="A0A368KUV9"/>
<feature type="transmembrane region" description="Helical" evidence="2">
    <location>
        <begin position="12"/>
        <end position="35"/>
    </location>
</feature>
<gene>
    <name evidence="3" type="ORF">DTL42_12845</name>
</gene>
<feature type="region of interest" description="Disordered" evidence="1">
    <location>
        <begin position="133"/>
        <end position="157"/>
    </location>
</feature>
<evidence type="ECO:0000256" key="1">
    <source>
        <dbReference type="SAM" id="MobiDB-lite"/>
    </source>
</evidence>
<dbReference type="EMBL" id="QPEX01000024">
    <property type="protein sequence ID" value="RCS49407.1"/>
    <property type="molecule type" value="Genomic_DNA"/>
</dbReference>
<protein>
    <submittedName>
        <fullName evidence="3">Uncharacterized protein</fullName>
    </submittedName>
</protein>
<keyword evidence="2" id="KW-1133">Transmembrane helix</keyword>
<keyword evidence="2" id="KW-0812">Transmembrane</keyword>
<evidence type="ECO:0000313" key="4">
    <source>
        <dbReference type="Proteomes" id="UP000253562"/>
    </source>
</evidence>
<dbReference type="Proteomes" id="UP000253562">
    <property type="component" value="Unassembled WGS sequence"/>
</dbReference>
<keyword evidence="2" id="KW-0472">Membrane</keyword>
<dbReference type="OrthoDB" id="289695at2"/>
<evidence type="ECO:0000313" key="3">
    <source>
        <dbReference type="EMBL" id="RCS49407.1"/>
    </source>
</evidence>
<organism evidence="3 4">
    <name type="scientific">Bremerella cremea</name>
    <dbReference type="NCBI Taxonomy" id="1031537"/>
    <lineage>
        <taxon>Bacteria</taxon>
        <taxon>Pseudomonadati</taxon>
        <taxon>Planctomycetota</taxon>
        <taxon>Planctomycetia</taxon>
        <taxon>Pirellulales</taxon>
        <taxon>Pirellulaceae</taxon>
        <taxon>Bremerella</taxon>
    </lineage>
</organism>
<accession>A0A368KUV9</accession>
<evidence type="ECO:0000256" key="2">
    <source>
        <dbReference type="SAM" id="Phobius"/>
    </source>
</evidence>
<name>A0A368KUV9_9BACT</name>
<dbReference type="RefSeq" id="WP_114369120.1">
    <property type="nucleotide sequence ID" value="NZ_QPEX01000024.1"/>
</dbReference>